<dbReference type="Proteomes" id="UP001632037">
    <property type="component" value="Unassembled WGS sequence"/>
</dbReference>
<dbReference type="EMBL" id="JBIMZQ010000028">
    <property type="protein sequence ID" value="KAL3663243.1"/>
    <property type="molecule type" value="Genomic_DNA"/>
</dbReference>
<feature type="compositionally biased region" description="Low complexity" evidence="4">
    <location>
        <begin position="16"/>
        <end position="28"/>
    </location>
</feature>
<organism evidence="6 7">
    <name type="scientific">Phytophthora oleae</name>
    <dbReference type="NCBI Taxonomy" id="2107226"/>
    <lineage>
        <taxon>Eukaryota</taxon>
        <taxon>Sar</taxon>
        <taxon>Stramenopiles</taxon>
        <taxon>Oomycota</taxon>
        <taxon>Peronosporomycetes</taxon>
        <taxon>Peronosporales</taxon>
        <taxon>Peronosporaceae</taxon>
        <taxon>Phytophthora</taxon>
    </lineage>
</organism>
<evidence type="ECO:0000256" key="1">
    <source>
        <dbReference type="ARBA" id="ARBA00010397"/>
    </source>
</evidence>
<protein>
    <recommendedName>
        <fullName evidence="5">Translation initiation factor IF2/IF5 domain-containing protein</fullName>
    </recommendedName>
</protein>
<dbReference type="Pfam" id="PF01873">
    <property type="entry name" value="eIF-5_eIF-2B"/>
    <property type="match status" value="1"/>
</dbReference>
<keyword evidence="3" id="KW-0648">Protein biosynthesis</keyword>
<reference evidence="6 7" key="1">
    <citation type="submission" date="2024-09" db="EMBL/GenBank/DDBJ databases">
        <title>Genome sequencing and assembly of Phytophthora oleae, isolate VK10A, causative agent of rot of olive drupes.</title>
        <authorList>
            <person name="Conti Taguali S."/>
            <person name="Riolo M."/>
            <person name="La Spada F."/>
            <person name="Cacciola S.O."/>
            <person name="Dionisio G."/>
        </authorList>
    </citation>
    <scope>NUCLEOTIDE SEQUENCE [LARGE SCALE GENOMIC DNA]</scope>
    <source>
        <strain evidence="6 7">VK10A</strain>
    </source>
</reference>
<evidence type="ECO:0000259" key="5">
    <source>
        <dbReference type="SMART" id="SM00653"/>
    </source>
</evidence>
<evidence type="ECO:0000256" key="3">
    <source>
        <dbReference type="ARBA" id="ARBA00022917"/>
    </source>
</evidence>
<gene>
    <name evidence="6" type="ORF">V7S43_011652</name>
</gene>
<dbReference type="InterPro" id="IPR016189">
    <property type="entry name" value="Transl_init_fac_IF2/IF5_N"/>
</dbReference>
<evidence type="ECO:0000256" key="4">
    <source>
        <dbReference type="SAM" id="MobiDB-lite"/>
    </source>
</evidence>
<evidence type="ECO:0000313" key="7">
    <source>
        <dbReference type="Proteomes" id="UP001632037"/>
    </source>
</evidence>
<dbReference type="SMART" id="SM00653">
    <property type="entry name" value="eIF2B_5"/>
    <property type="match status" value="1"/>
</dbReference>
<dbReference type="GO" id="GO:0003743">
    <property type="term" value="F:translation initiation factor activity"/>
    <property type="evidence" value="ECO:0007669"/>
    <property type="project" value="UniProtKB-KW"/>
</dbReference>
<dbReference type="InterPro" id="IPR016190">
    <property type="entry name" value="Transl_init_fac_IF2/IF5_Zn-bd"/>
</dbReference>
<dbReference type="SUPFAM" id="SSF75689">
    <property type="entry name" value="Zinc-binding domain of translation initiation factor 2 beta"/>
    <property type="match status" value="1"/>
</dbReference>
<evidence type="ECO:0000313" key="6">
    <source>
        <dbReference type="EMBL" id="KAL3663243.1"/>
    </source>
</evidence>
<evidence type="ECO:0000256" key="2">
    <source>
        <dbReference type="ARBA" id="ARBA00022540"/>
    </source>
</evidence>
<proteinExistence type="inferred from homology"/>
<keyword evidence="7" id="KW-1185">Reference proteome</keyword>
<name>A0ABD3F8Q8_9STRA</name>
<dbReference type="FunFam" id="3.30.30.170:FF:000001">
    <property type="entry name" value="Eukaryotic translation initiation factor 2 subunit"/>
    <property type="match status" value="1"/>
</dbReference>
<dbReference type="InterPro" id="IPR002735">
    <property type="entry name" value="Transl_init_fac_IF2/IF5_dom"/>
</dbReference>
<comment type="caution">
    <text evidence="6">The sequence shown here is derived from an EMBL/GenBank/DDBJ whole genome shotgun (WGS) entry which is preliminary data.</text>
</comment>
<dbReference type="PANTHER" id="PTHR23001:SF3">
    <property type="entry name" value="EUKARYOTIC TRANSLATION INITIATION FACTOR 2 SUBUNIT 2"/>
    <property type="match status" value="1"/>
</dbReference>
<feature type="domain" description="Translation initiation factor IF2/IF5" evidence="5">
    <location>
        <begin position="92"/>
        <end position="203"/>
    </location>
</feature>
<feature type="region of interest" description="Disordered" evidence="4">
    <location>
        <begin position="1"/>
        <end position="56"/>
    </location>
</feature>
<feature type="compositionally biased region" description="Basic residues" evidence="4">
    <location>
        <begin position="33"/>
        <end position="43"/>
    </location>
</feature>
<dbReference type="Gene3D" id="3.30.30.170">
    <property type="match status" value="1"/>
</dbReference>
<dbReference type="PANTHER" id="PTHR23001">
    <property type="entry name" value="EUKARYOTIC TRANSLATION INITIATION FACTOR"/>
    <property type="match status" value="1"/>
</dbReference>
<dbReference type="AlphaFoldDB" id="A0ABD3F8Q8"/>
<accession>A0ABD3F8Q8</accession>
<dbReference type="InterPro" id="IPR045196">
    <property type="entry name" value="IF2/IF5"/>
</dbReference>
<sequence length="226" mass="25524">MADVEKQDLPPTGDTAVAPPAVPEDVAAMFDLKKKKKKSKKKKDKSEDAVADAAPDSNSVLVQDPATYSYKDELLARIMAKLHENNPELTDRKRHTMKPPQLMRVGTKKTLWVNFQEICQMMHRSPEHVLQFTLAELGTEGSIDGNQRLVIRGRYVPKYIESLLRKYITEYVSCQMCRSPNTTLTRDSVSRLYFVHCQDCGSSRSVAAIRSGFHAATRADRRAARK</sequence>
<comment type="similarity">
    <text evidence="1">Belongs to the eIF-2-beta/eIF-5 family.</text>
</comment>
<dbReference type="SUPFAM" id="SSF100966">
    <property type="entry name" value="Translation initiation factor 2 beta, aIF2beta, N-terminal domain"/>
    <property type="match status" value="1"/>
</dbReference>
<keyword evidence="2" id="KW-0396">Initiation factor</keyword>